<accession>A0A0N1N2D8</accession>
<evidence type="ECO:0000313" key="1">
    <source>
        <dbReference type="EMBL" id="KPH80671.1"/>
    </source>
</evidence>
<evidence type="ECO:0000313" key="2">
    <source>
        <dbReference type="Proteomes" id="UP000037822"/>
    </source>
</evidence>
<keyword evidence="2" id="KW-1185">Reference proteome</keyword>
<proteinExistence type="predicted"/>
<sequence length="84" mass="9267">MKPLAEQAARSNGHSAFDWKKAYSPTRYRGHCKRCRSVLEIMPRGLMPAEAEQYQAAGSVIAETMGFGNYSVVQGSALAQRCWG</sequence>
<dbReference type="AlphaFoldDB" id="A0A0N1N2D8"/>
<name>A0A0N1N2D8_9HYPH</name>
<gene>
    <name evidence="1" type="ORF">AE618_13110</name>
</gene>
<dbReference type="PATRIC" id="fig|1526658.3.peg.4060"/>
<protein>
    <submittedName>
        <fullName evidence="1">Uncharacterized protein</fullName>
    </submittedName>
</protein>
<comment type="caution">
    <text evidence="1">The sequence shown here is derived from an EMBL/GenBank/DDBJ whole genome shotgun (WGS) entry which is preliminary data.</text>
</comment>
<dbReference type="RefSeq" id="WP_054209488.1">
    <property type="nucleotide sequence ID" value="NZ_LGSZ01000040.1"/>
</dbReference>
<reference evidence="1 2" key="1">
    <citation type="submission" date="2015-07" db="EMBL/GenBank/DDBJ databases">
        <title>Whole genome sequencing of Bosea vaviloviae isolated from cave pool.</title>
        <authorList>
            <person name="Tan N.E.H."/>
            <person name="Lee Y.P."/>
            <person name="Gan H.M."/>
            <person name="Barton H."/>
            <person name="Savka M.A."/>
        </authorList>
    </citation>
    <scope>NUCLEOTIDE SEQUENCE [LARGE SCALE GENOMIC DNA]</scope>
    <source>
        <strain evidence="1 2">SD260</strain>
    </source>
</reference>
<dbReference type="Proteomes" id="UP000037822">
    <property type="component" value="Unassembled WGS sequence"/>
</dbReference>
<organism evidence="1 2">
    <name type="scientific">Bosea vaviloviae</name>
    <dbReference type="NCBI Taxonomy" id="1526658"/>
    <lineage>
        <taxon>Bacteria</taxon>
        <taxon>Pseudomonadati</taxon>
        <taxon>Pseudomonadota</taxon>
        <taxon>Alphaproteobacteria</taxon>
        <taxon>Hyphomicrobiales</taxon>
        <taxon>Boseaceae</taxon>
        <taxon>Bosea</taxon>
    </lineage>
</organism>
<dbReference type="EMBL" id="LGSZ01000040">
    <property type="protein sequence ID" value="KPH80671.1"/>
    <property type="molecule type" value="Genomic_DNA"/>
</dbReference>